<dbReference type="Proteomes" id="UP001190926">
    <property type="component" value="Unassembled WGS sequence"/>
</dbReference>
<comment type="similarity">
    <text evidence="1">Belongs to the QWRF family.</text>
</comment>
<evidence type="ECO:0000313" key="3">
    <source>
        <dbReference type="EMBL" id="KAH6825135.1"/>
    </source>
</evidence>
<dbReference type="InterPro" id="IPR007573">
    <property type="entry name" value="QWRF"/>
</dbReference>
<dbReference type="AlphaFoldDB" id="A0AAD4J1Q2"/>
<keyword evidence="4" id="KW-1185">Reference proteome</keyword>
<protein>
    <recommendedName>
        <fullName evidence="5">QWRF motif-containing protein 3</fullName>
    </recommendedName>
</protein>
<evidence type="ECO:0000256" key="1">
    <source>
        <dbReference type="ARBA" id="ARBA00010016"/>
    </source>
</evidence>
<reference evidence="3 4" key="1">
    <citation type="journal article" date="2021" name="Nat. Commun.">
        <title>Incipient diploidization of the medicinal plant Perilla within 10,000 years.</title>
        <authorList>
            <person name="Zhang Y."/>
            <person name="Shen Q."/>
            <person name="Leng L."/>
            <person name="Zhang D."/>
            <person name="Chen S."/>
            <person name="Shi Y."/>
            <person name="Ning Z."/>
            <person name="Chen S."/>
        </authorList>
    </citation>
    <scope>NUCLEOTIDE SEQUENCE [LARGE SCALE GENOMIC DNA]</scope>
    <source>
        <strain evidence="4">cv. PC099</strain>
    </source>
</reference>
<feature type="region of interest" description="Disordered" evidence="2">
    <location>
        <begin position="107"/>
        <end position="126"/>
    </location>
</feature>
<gene>
    <name evidence="3" type="ORF">C2S53_008681</name>
</gene>
<evidence type="ECO:0000256" key="2">
    <source>
        <dbReference type="SAM" id="MobiDB-lite"/>
    </source>
</evidence>
<dbReference type="EMBL" id="SDAM02000179">
    <property type="protein sequence ID" value="KAH6825135.1"/>
    <property type="molecule type" value="Genomic_DNA"/>
</dbReference>
<sequence length="556" mass="61454">MKSHGGATAVSHHPKKPKSREVSPRFLSPASSTTSSSTDYGSHESPTSILSPIKQQKPRSSTDSRKPKTLKNSGFLRGLWPSSSVPSLPKKPDTLADFIGNEQREELAERKVKKKSDQNPSILNRQRSCTEFSRFDNDRNNIASKENFNPIFGGSMRYTGKFKFPGKSKSSNLMESEDDILPGRFSIDEIAVRKNSYSRGLLDPDSGSEYSDCGPSFDSGKDSPASYMAPTVSSRKHRIDVPSRFMQDNLSSRSRRWSGDPLDHYGNNSPKIFSLTKKGSGDWASSPARTGSPKVPFGENKGKLTTMINSKPPSSPSRGKGVGNILSLGIELLKGKKSTSSSSTSPLGPGSVENVHQLKLLHNSLTQWRFSNAKAEAVDENIVKQAEVKSIHVWNALIKLQQSVLQKKLQLQKEKLKMKLDYIVHSQIKALEAWGNMERQHSSAVCSTTDYLHSVICRIPLVDGAKVEPQSASVVCHASDLATKINMMITSFQPTVEKTVGVVAELAMVVIQEKQLLEECLDLFKYVSALEMEERSLRGSIMQLRLLEQQQLEIMA</sequence>
<feature type="region of interest" description="Disordered" evidence="2">
    <location>
        <begin position="206"/>
        <end position="225"/>
    </location>
</feature>
<dbReference type="GO" id="GO:0005737">
    <property type="term" value="C:cytoplasm"/>
    <property type="evidence" value="ECO:0007669"/>
    <property type="project" value="TreeGrafter"/>
</dbReference>
<feature type="region of interest" description="Disordered" evidence="2">
    <location>
        <begin position="277"/>
        <end position="301"/>
    </location>
</feature>
<dbReference type="PANTHER" id="PTHR31807">
    <property type="entry name" value="AUGMIN FAMILY MEMBER"/>
    <property type="match status" value="1"/>
</dbReference>
<evidence type="ECO:0008006" key="5">
    <source>
        <dbReference type="Google" id="ProtNLM"/>
    </source>
</evidence>
<dbReference type="PANTHER" id="PTHR31807:SF31">
    <property type="entry name" value="QWRF MOTIF PROTEIN (DUF566)-RELATED"/>
    <property type="match status" value="1"/>
</dbReference>
<feature type="region of interest" description="Disordered" evidence="2">
    <location>
        <begin position="1"/>
        <end position="100"/>
    </location>
</feature>
<name>A0AAD4J1Q2_PERFH</name>
<organism evidence="3 4">
    <name type="scientific">Perilla frutescens var. hirtella</name>
    <name type="common">Perilla citriodora</name>
    <name type="synonym">Perilla setoyensis</name>
    <dbReference type="NCBI Taxonomy" id="608512"/>
    <lineage>
        <taxon>Eukaryota</taxon>
        <taxon>Viridiplantae</taxon>
        <taxon>Streptophyta</taxon>
        <taxon>Embryophyta</taxon>
        <taxon>Tracheophyta</taxon>
        <taxon>Spermatophyta</taxon>
        <taxon>Magnoliopsida</taxon>
        <taxon>eudicotyledons</taxon>
        <taxon>Gunneridae</taxon>
        <taxon>Pentapetalae</taxon>
        <taxon>asterids</taxon>
        <taxon>lamiids</taxon>
        <taxon>Lamiales</taxon>
        <taxon>Lamiaceae</taxon>
        <taxon>Nepetoideae</taxon>
        <taxon>Elsholtzieae</taxon>
        <taxon>Perilla</taxon>
    </lineage>
</organism>
<proteinExistence type="inferred from homology"/>
<evidence type="ECO:0000313" key="4">
    <source>
        <dbReference type="Proteomes" id="UP001190926"/>
    </source>
</evidence>
<dbReference type="GO" id="GO:0051225">
    <property type="term" value="P:spindle assembly"/>
    <property type="evidence" value="ECO:0007669"/>
    <property type="project" value="TreeGrafter"/>
</dbReference>
<accession>A0AAD4J1Q2</accession>
<dbReference type="GO" id="GO:0005880">
    <property type="term" value="C:nuclear microtubule"/>
    <property type="evidence" value="ECO:0007669"/>
    <property type="project" value="TreeGrafter"/>
</dbReference>
<feature type="compositionally biased region" description="Polar residues" evidence="2">
    <location>
        <begin position="44"/>
        <end position="59"/>
    </location>
</feature>
<comment type="caution">
    <text evidence="3">The sequence shown here is derived from an EMBL/GenBank/DDBJ whole genome shotgun (WGS) entry which is preliminary data.</text>
</comment>
<dbReference type="Pfam" id="PF04484">
    <property type="entry name" value="QWRF"/>
    <property type="match status" value="1"/>
</dbReference>
<dbReference type="GO" id="GO:0008017">
    <property type="term" value="F:microtubule binding"/>
    <property type="evidence" value="ECO:0007669"/>
    <property type="project" value="TreeGrafter"/>
</dbReference>